<reference evidence="8" key="1">
    <citation type="journal article" date="2019" name="Int. J. Syst. Evol. Microbiol.">
        <title>The Global Catalogue of Microorganisms (GCM) 10K type strain sequencing project: providing services to taxonomists for standard genome sequencing and annotation.</title>
        <authorList>
            <consortium name="The Broad Institute Genomics Platform"/>
            <consortium name="The Broad Institute Genome Sequencing Center for Infectious Disease"/>
            <person name="Wu L."/>
            <person name="Ma J."/>
        </authorList>
    </citation>
    <scope>NUCLEOTIDE SEQUENCE [LARGE SCALE GENOMIC DNA]</scope>
    <source>
        <strain evidence="8">JCM 12165</strain>
    </source>
</reference>
<dbReference type="InterPro" id="IPR003593">
    <property type="entry name" value="AAA+_ATPase"/>
</dbReference>
<keyword evidence="8" id="KW-1185">Reference proteome</keyword>
<evidence type="ECO:0000256" key="1">
    <source>
        <dbReference type="ARBA" id="ARBA00005417"/>
    </source>
</evidence>
<dbReference type="PANTHER" id="PTHR43820">
    <property type="entry name" value="HIGH-AFFINITY BRANCHED-CHAIN AMINO ACID TRANSPORT ATP-BINDING PROTEIN LIVF"/>
    <property type="match status" value="1"/>
</dbReference>
<dbReference type="PANTHER" id="PTHR43820:SF4">
    <property type="entry name" value="HIGH-AFFINITY BRANCHED-CHAIN AMINO ACID TRANSPORT ATP-BINDING PROTEIN LIVF"/>
    <property type="match status" value="1"/>
</dbReference>
<dbReference type="InterPro" id="IPR052156">
    <property type="entry name" value="BCAA_Transport_ATP-bd_LivF"/>
</dbReference>
<accession>A0ABW4FM26</accession>
<organism evidence="7 8">
    <name type="scientific">Pseudonocardia aurantiaca</name>
    <dbReference type="NCBI Taxonomy" id="75290"/>
    <lineage>
        <taxon>Bacteria</taxon>
        <taxon>Bacillati</taxon>
        <taxon>Actinomycetota</taxon>
        <taxon>Actinomycetes</taxon>
        <taxon>Pseudonocardiales</taxon>
        <taxon>Pseudonocardiaceae</taxon>
        <taxon>Pseudonocardia</taxon>
    </lineage>
</organism>
<evidence type="ECO:0000313" key="8">
    <source>
        <dbReference type="Proteomes" id="UP001597145"/>
    </source>
</evidence>
<keyword evidence="5" id="KW-0029">Amino-acid transport</keyword>
<name>A0ABW4FM26_9PSEU</name>
<dbReference type="PROSITE" id="PS50893">
    <property type="entry name" value="ABC_TRANSPORTER_2"/>
    <property type="match status" value="1"/>
</dbReference>
<evidence type="ECO:0000256" key="2">
    <source>
        <dbReference type="ARBA" id="ARBA00022448"/>
    </source>
</evidence>
<dbReference type="InterPro" id="IPR027417">
    <property type="entry name" value="P-loop_NTPase"/>
</dbReference>
<feature type="domain" description="ABC transporter" evidence="6">
    <location>
        <begin position="15"/>
        <end position="237"/>
    </location>
</feature>
<dbReference type="InterPro" id="IPR017871">
    <property type="entry name" value="ABC_transporter-like_CS"/>
</dbReference>
<sequence>MTVTASEGRRTDVLLRARGLVAGYGDLAVVHGVDIEVGPGEIVALLGPNGAGKSTTLLTLAGALAPLGGTVEWRGDPGAGALHKRAREGLGFVPEERSVFMGMSVRDNLLLGSGGVEPAVELFPELGKLLHRRAGLLSGGEQQMLTLARALARRPRVLLADELSLGLGPIVVDRLLAAIHHAVETQRLGVILVEQQARRALQVADRWHLMRRGTLVASGSGAEGVAGIEAAYLADDTTAQPATGPAPVR</sequence>
<dbReference type="Gene3D" id="3.40.50.300">
    <property type="entry name" value="P-loop containing nucleotide triphosphate hydrolases"/>
    <property type="match status" value="1"/>
</dbReference>
<dbReference type="Proteomes" id="UP001597145">
    <property type="component" value="Unassembled WGS sequence"/>
</dbReference>
<comment type="similarity">
    <text evidence="1">Belongs to the ABC transporter superfamily.</text>
</comment>
<keyword evidence="2" id="KW-0813">Transport</keyword>
<keyword evidence="4 7" id="KW-0067">ATP-binding</keyword>
<protein>
    <submittedName>
        <fullName evidence="7">ABC transporter ATP-binding protein</fullName>
    </submittedName>
</protein>
<dbReference type="GO" id="GO:0005524">
    <property type="term" value="F:ATP binding"/>
    <property type="evidence" value="ECO:0007669"/>
    <property type="project" value="UniProtKB-KW"/>
</dbReference>
<dbReference type="PROSITE" id="PS00211">
    <property type="entry name" value="ABC_TRANSPORTER_1"/>
    <property type="match status" value="1"/>
</dbReference>
<comment type="caution">
    <text evidence="7">The sequence shown here is derived from an EMBL/GenBank/DDBJ whole genome shotgun (WGS) entry which is preliminary data.</text>
</comment>
<dbReference type="RefSeq" id="WP_343978872.1">
    <property type="nucleotide sequence ID" value="NZ_BAAAJG010000010.1"/>
</dbReference>
<keyword evidence="3" id="KW-0547">Nucleotide-binding</keyword>
<dbReference type="SMART" id="SM00382">
    <property type="entry name" value="AAA"/>
    <property type="match status" value="1"/>
</dbReference>
<evidence type="ECO:0000256" key="5">
    <source>
        <dbReference type="ARBA" id="ARBA00022970"/>
    </source>
</evidence>
<proteinExistence type="inferred from homology"/>
<evidence type="ECO:0000256" key="3">
    <source>
        <dbReference type="ARBA" id="ARBA00022741"/>
    </source>
</evidence>
<dbReference type="InterPro" id="IPR003439">
    <property type="entry name" value="ABC_transporter-like_ATP-bd"/>
</dbReference>
<dbReference type="SUPFAM" id="SSF52540">
    <property type="entry name" value="P-loop containing nucleoside triphosphate hydrolases"/>
    <property type="match status" value="1"/>
</dbReference>
<dbReference type="EMBL" id="JBHUCP010000012">
    <property type="protein sequence ID" value="MFD1531469.1"/>
    <property type="molecule type" value="Genomic_DNA"/>
</dbReference>
<gene>
    <name evidence="7" type="ORF">ACFSCY_18690</name>
</gene>
<dbReference type="Pfam" id="PF00005">
    <property type="entry name" value="ABC_tran"/>
    <property type="match status" value="1"/>
</dbReference>
<evidence type="ECO:0000256" key="4">
    <source>
        <dbReference type="ARBA" id="ARBA00022840"/>
    </source>
</evidence>
<evidence type="ECO:0000259" key="6">
    <source>
        <dbReference type="PROSITE" id="PS50893"/>
    </source>
</evidence>
<evidence type="ECO:0000313" key="7">
    <source>
        <dbReference type="EMBL" id="MFD1531469.1"/>
    </source>
</evidence>